<proteinExistence type="predicted"/>
<dbReference type="Gene3D" id="2.130.10.10">
    <property type="entry name" value="YVTN repeat-like/Quinoprotein amine dehydrogenase"/>
    <property type="match status" value="1"/>
</dbReference>
<gene>
    <name evidence="1" type="ORF">KB1_07280</name>
</gene>
<evidence type="ECO:0000313" key="1">
    <source>
        <dbReference type="EMBL" id="BCY24738.1"/>
    </source>
</evidence>
<evidence type="ECO:0000313" key="2">
    <source>
        <dbReference type="Proteomes" id="UP000825072"/>
    </source>
</evidence>
<dbReference type="EMBL" id="AP024747">
    <property type="protein sequence ID" value="BCY24738.1"/>
    <property type="molecule type" value="Genomic_DNA"/>
</dbReference>
<dbReference type="AlphaFoldDB" id="A0AAD1KN85"/>
<name>A0AAD1KN85_9ACTN</name>
<dbReference type="SUPFAM" id="SSF51004">
    <property type="entry name" value="C-terminal (heme d1) domain of cytochrome cd1-nitrite reductase"/>
    <property type="match status" value="1"/>
</dbReference>
<reference evidence="1" key="1">
    <citation type="submission" date="2021-06" db="EMBL/GenBank/DDBJ databases">
        <title>Genome sequence of Cutibacterium modestum strain KB17-24694.</title>
        <authorList>
            <person name="Dekio I."/>
            <person name="Asahina A."/>
            <person name="Nishida M."/>
        </authorList>
    </citation>
    <scope>NUCLEOTIDE SEQUENCE</scope>
    <source>
        <strain evidence="1">KB17-24694</strain>
    </source>
</reference>
<sequence>MAITPVLACYRTSDVATGGITAWQLTTGPDGPRTDVVARCPLGDAPWVTPLYDLVVVLCGRDSTLCVVRPGGEVQVVGTAQLQGQWPCHGAVDPTGRLMAVANCGSGQVEFVDLSDPTQPTVRSILNLGRGCVFPGPVADRQEGPMLTR</sequence>
<dbReference type="InterPro" id="IPR015943">
    <property type="entry name" value="WD40/YVTN_repeat-like_dom_sf"/>
</dbReference>
<dbReference type="Proteomes" id="UP000825072">
    <property type="component" value="Chromosome 1"/>
</dbReference>
<protein>
    <submittedName>
        <fullName evidence="1">Uncharacterized protein</fullName>
    </submittedName>
</protein>
<dbReference type="InterPro" id="IPR011048">
    <property type="entry name" value="Haem_d1_sf"/>
</dbReference>
<organism evidence="1 2">
    <name type="scientific">Cutibacterium modestum</name>
    <dbReference type="NCBI Taxonomy" id="2559073"/>
    <lineage>
        <taxon>Bacteria</taxon>
        <taxon>Bacillati</taxon>
        <taxon>Actinomycetota</taxon>
        <taxon>Actinomycetes</taxon>
        <taxon>Propionibacteriales</taxon>
        <taxon>Propionibacteriaceae</taxon>
        <taxon>Cutibacterium</taxon>
    </lineage>
</organism>
<accession>A0AAD1KN85</accession>